<reference evidence="1 2" key="1">
    <citation type="journal article" date="2024" name="Nat. Commun.">
        <title>Phylogenomics reveals the evolutionary origins of lichenization in chlorophyte algae.</title>
        <authorList>
            <person name="Puginier C."/>
            <person name="Libourel C."/>
            <person name="Otte J."/>
            <person name="Skaloud P."/>
            <person name="Haon M."/>
            <person name="Grisel S."/>
            <person name="Petersen M."/>
            <person name="Berrin J.G."/>
            <person name="Delaux P.M."/>
            <person name="Dal Grande F."/>
            <person name="Keller J."/>
        </authorList>
    </citation>
    <scope>NUCLEOTIDE SEQUENCE [LARGE SCALE GENOMIC DNA]</scope>
    <source>
        <strain evidence="1 2">SAG 2145</strain>
    </source>
</reference>
<keyword evidence="2" id="KW-1185">Reference proteome</keyword>
<dbReference type="Proteomes" id="UP001438707">
    <property type="component" value="Unassembled WGS sequence"/>
</dbReference>
<gene>
    <name evidence="1" type="ORF">WJX74_001420</name>
</gene>
<evidence type="ECO:0000313" key="2">
    <source>
        <dbReference type="Proteomes" id="UP001438707"/>
    </source>
</evidence>
<dbReference type="AlphaFoldDB" id="A0AAW1QLN0"/>
<accession>A0AAW1QLN0</accession>
<dbReference type="EMBL" id="JALJOS010000034">
    <property type="protein sequence ID" value="KAK9822021.1"/>
    <property type="molecule type" value="Genomic_DNA"/>
</dbReference>
<proteinExistence type="predicted"/>
<evidence type="ECO:0000313" key="1">
    <source>
        <dbReference type="EMBL" id="KAK9822021.1"/>
    </source>
</evidence>
<sequence length="68" mass="7725">MGNVHHRGPARVHRGHFHLRSRSQNDDDCYIEGTLGCNRPRPRAPQTLHAHKEALLGVRQVAILKTLQ</sequence>
<comment type="caution">
    <text evidence="1">The sequence shown here is derived from an EMBL/GenBank/DDBJ whole genome shotgun (WGS) entry which is preliminary data.</text>
</comment>
<name>A0AAW1QLN0_9CHLO</name>
<organism evidence="1 2">
    <name type="scientific">Apatococcus lobatus</name>
    <dbReference type="NCBI Taxonomy" id="904363"/>
    <lineage>
        <taxon>Eukaryota</taxon>
        <taxon>Viridiplantae</taxon>
        <taxon>Chlorophyta</taxon>
        <taxon>core chlorophytes</taxon>
        <taxon>Trebouxiophyceae</taxon>
        <taxon>Chlorellales</taxon>
        <taxon>Chlorellaceae</taxon>
        <taxon>Apatococcus</taxon>
    </lineage>
</organism>
<protein>
    <submittedName>
        <fullName evidence="1">Uncharacterized protein</fullName>
    </submittedName>
</protein>